<gene>
    <name evidence="9" type="ORF">NP233_g7991</name>
</gene>
<evidence type="ECO:0000256" key="6">
    <source>
        <dbReference type="ARBA" id="ARBA00022759"/>
    </source>
</evidence>
<evidence type="ECO:0000259" key="8">
    <source>
        <dbReference type="PROSITE" id="PS50879"/>
    </source>
</evidence>
<keyword evidence="6" id="KW-0255">Endonuclease</keyword>
<keyword evidence="4" id="KW-0540">Nuclease</keyword>
<proteinExistence type="inferred from homology"/>
<evidence type="ECO:0000256" key="4">
    <source>
        <dbReference type="ARBA" id="ARBA00022722"/>
    </source>
</evidence>
<dbReference type="GO" id="GO:0043137">
    <property type="term" value="P:DNA replication, removal of RNA primer"/>
    <property type="evidence" value="ECO:0007669"/>
    <property type="project" value="TreeGrafter"/>
</dbReference>
<dbReference type="GO" id="GO:0004523">
    <property type="term" value="F:RNA-DNA hybrid ribonuclease activity"/>
    <property type="evidence" value="ECO:0007669"/>
    <property type="project" value="UniProtKB-EC"/>
</dbReference>
<evidence type="ECO:0000256" key="5">
    <source>
        <dbReference type="ARBA" id="ARBA00022723"/>
    </source>
</evidence>
<dbReference type="AlphaFoldDB" id="A0AAD5VQV0"/>
<evidence type="ECO:0000256" key="7">
    <source>
        <dbReference type="ARBA" id="ARBA00022801"/>
    </source>
</evidence>
<dbReference type="CDD" id="cd13934">
    <property type="entry name" value="RNase_H_Dikarya_like"/>
    <property type="match status" value="1"/>
</dbReference>
<keyword evidence="7" id="KW-0378">Hydrolase</keyword>
<name>A0AAD5VQV0_9AGAR</name>
<keyword evidence="10" id="KW-1185">Reference proteome</keyword>
<dbReference type="EMBL" id="JANIEX010000620">
    <property type="protein sequence ID" value="KAJ3564889.1"/>
    <property type="molecule type" value="Genomic_DNA"/>
</dbReference>
<dbReference type="Pfam" id="PF00075">
    <property type="entry name" value="RNase_H"/>
    <property type="match status" value="1"/>
</dbReference>
<reference evidence="9" key="1">
    <citation type="submission" date="2022-07" db="EMBL/GenBank/DDBJ databases">
        <title>Genome Sequence of Leucocoprinus birnbaumii.</title>
        <authorList>
            <person name="Buettner E."/>
        </authorList>
    </citation>
    <scope>NUCLEOTIDE SEQUENCE</scope>
    <source>
        <strain evidence="9">VT141</strain>
    </source>
</reference>
<protein>
    <recommendedName>
        <fullName evidence="3">ribonuclease H</fullName>
        <ecNumber evidence="3">3.1.26.4</ecNumber>
    </recommendedName>
</protein>
<dbReference type="InterPro" id="IPR002156">
    <property type="entry name" value="RNaseH_domain"/>
</dbReference>
<dbReference type="Gene3D" id="3.30.420.10">
    <property type="entry name" value="Ribonuclease H-like superfamily/Ribonuclease H"/>
    <property type="match status" value="1"/>
</dbReference>
<evidence type="ECO:0000313" key="9">
    <source>
        <dbReference type="EMBL" id="KAJ3564889.1"/>
    </source>
</evidence>
<keyword evidence="5" id="KW-0479">Metal-binding</keyword>
<evidence type="ECO:0000256" key="2">
    <source>
        <dbReference type="ARBA" id="ARBA00005300"/>
    </source>
</evidence>
<evidence type="ECO:0000256" key="1">
    <source>
        <dbReference type="ARBA" id="ARBA00000077"/>
    </source>
</evidence>
<dbReference type="GO" id="GO:0046872">
    <property type="term" value="F:metal ion binding"/>
    <property type="evidence" value="ECO:0007669"/>
    <property type="project" value="UniProtKB-KW"/>
</dbReference>
<comment type="similarity">
    <text evidence="2">Belongs to the RNase H family.</text>
</comment>
<sequence length="211" mass="23964">MSPPPSDRLFIPPRLGETTISDFISRQNRRAFSNIYKNRGGSVQVGRHIAINVGAACKDNGKDWALGGVGIYFGPLSRYNFSDNLSESNGRRQTSQRIEVNAATIALRKVKDLLDEKKLNTGLVLILSKSRYLVEGITQNIYKWLDNGWENSKGGEVSNKEDFEELDELVNELEDDYKVFVKFWWIPKEENEPADEMARQEAGIWDSDDSD</sequence>
<evidence type="ECO:0000313" key="10">
    <source>
        <dbReference type="Proteomes" id="UP001213000"/>
    </source>
</evidence>
<dbReference type="GO" id="GO:0003676">
    <property type="term" value="F:nucleic acid binding"/>
    <property type="evidence" value="ECO:0007669"/>
    <property type="project" value="InterPro"/>
</dbReference>
<organism evidence="9 10">
    <name type="scientific">Leucocoprinus birnbaumii</name>
    <dbReference type="NCBI Taxonomy" id="56174"/>
    <lineage>
        <taxon>Eukaryota</taxon>
        <taxon>Fungi</taxon>
        <taxon>Dikarya</taxon>
        <taxon>Basidiomycota</taxon>
        <taxon>Agaricomycotina</taxon>
        <taxon>Agaricomycetes</taxon>
        <taxon>Agaricomycetidae</taxon>
        <taxon>Agaricales</taxon>
        <taxon>Agaricineae</taxon>
        <taxon>Agaricaceae</taxon>
        <taxon>Leucocoprinus</taxon>
    </lineage>
</organism>
<dbReference type="EC" id="3.1.26.4" evidence="3"/>
<dbReference type="PANTHER" id="PTHR10642:SF26">
    <property type="entry name" value="RIBONUCLEASE H1"/>
    <property type="match status" value="1"/>
</dbReference>
<feature type="domain" description="RNase H type-1" evidence="8">
    <location>
        <begin position="45"/>
        <end position="203"/>
    </location>
</feature>
<dbReference type="SUPFAM" id="SSF53098">
    <property type="entry name" value="Ribonuclease H-like"/>
    <property type="match status" value="1"/>
</dbReference>
<comment type="caution">
    <text evidence="9">The sequence shown here is derived from an EMBL/GenBank/DDBJ whole genome shotgun (WGS) entry which is preliminary data.</text>
</comment>
<dbReference type="PANTHER" id="PTHR10642">
    <property type="entry name" value="RIBONUCLEASE H1"/>
    <property type="match status" value="1"/>
</dbReference>
<dbReference type="InterPro" id="IPR050092">
    <property type="entry name" value="RNase_H"/>
</dbReference>
<dbReference type="InterPro" id="IPR012337">
    <property type="entry name" value="RNaseH-like_sf"/>
</dbReference>
<evidence type="ECO:0000256" key="3">
    <source>
        <dbReference type="ARBA" id="ARBA00012180"/>
    </source>
</evidence>
<comment type="catalytic activity">
    <reaction evidence="1">
        <text>Endonucleolytic cleavage to 5'-phosphomonoester.</text>
        <dbReference type="EC" id="3.1.26.4"/>
    </reaction>
</comment>
<accession>A0AAD5VQV0</accession>
<dbReference type="PROSITE" id="PS50879">
    <property type="entry name" value="RNASE_H_1"/>
    <property type="match status" value="1"/>
</dbReference>
<dbReference type="Proteomes" id="UP001213000">
    <property type="component" value="Unassembled WGS sequence"/>
</dbReference>
<dbReference type="InterPro" id="IPR036397">
    <property type="entry name" value="RNaseH_sf"/>
</dbReference>